<proteinExistence type="predicted"/>
<dbReference type="OrthoDB" id="8163696at2"/>
<evidence type="ECO:0000313" key="2">
    <source>
        <dbReference type="Proteomes" id="UP000294881"/>
    </source>
</evidence>
<dbReference type="Proteomes" id="UP000294881">
    <property type="component" value="Unassembled WGS sequence"/>
</dbReference>
<gene>
    <name evidence="1" type="ORF">EV666_102185</name>
</gene>
<dbReference type="EMBL" id="SLWL01000002">
    <property type="protein sequence ID" value="TCO15207.1"/>
    <property type="molecule type" value="Genomic_DNA"/>
</dbReference>
<reference evidence="1 2" key="1">
    <citation type="submission" date="2019-03" db="EMBL/GenBank/DDBJ databases">
        <title>Genomic Encyclopedia of Type Strains, Phase IV (KMG-IV): sequencing the most valuable type-strain genomes for metagenomic binning, comparative biology and taxonomic classification.</title>
        <authorList>
            <person name="Goeker M."/>
        </authorList>
    </citation>
    <scope>NUCLEOTIDE SEQUENCE [LARGE SCALE GENOMIC DNA]</scope>
    <source>
        <strain evidence="1 2">DSM 22958</strain>
    </source>
</reference>
<comment type="caution">
    <text evidence="1">The sequence shown here is derived from an EMBL/GenBank/DDBJ whole genome shotgun (WGS) entry which is preliminary data.</text>
</comment>
<protein>
    <submittedName>
        <fullName evidence="1">Uncharacterized protein</fullName>
    </submittedName>
</protein>
<dbReference type="AlphaFoldDB" id="A0A4V2RXR3"/>
<dbReference type="RefSeq" id="WP_132003350.1">
    <property type="nucleotide sequence ID" value="NZ_JBHUNN010000002.1"/>
</dbReference>
<organism evidence="1 2">
    <name type="scientific">Camelimonas lactis</name>
    <dbReference type="NCBI Taxonomy" id="659006"/>
    <lineage>
        <taxon>Bacteria</taxon>
        <taxon>Pseudomonadati</taxon>
        <taxon>Pseudomonadota</taxon>
        <taxon>Alphaproteobacteria</taxon>
        <taxon>Hyphomicrobiales</taxon>
        <taxon>Chelatococcaceae</taxon>
        <taxon>Camelimonas</taxon>
    </lineage>
</organism>
<evidence type="ECO:0000313" key="1">
    <source>
        <dbReference type="EMBL" id="TCO15207.1"/>
    </source>
</evidence>
<keyword evidence="2" id="KW-1185">Reference proteome</keyword>
<name>A0A4V2RXR3_9HYPH</name>
<accession>A0A4V2RXR3</accession>
<sequence length="86" mass="9397">MTTPYQPTVKSSSERHRAPVVPLARRIPKGSPVKVSTFDWERGDMTFRATVTGATSDSHVRILTDDGLVFAVPASDCEIIHEDGVT</sequence>